<dbReference type="SUPFAM" id="SSF52540">
    <property type="entry name" value="P-loop containing nucleoside triphosphate hydrolases"/>
    <property type="match status" value="1"/>
</dbReference>
<gene>
    <name evidence="3" type="ORF">CLV96_3848</name>
</gene>
<protein>
    <recommendedName>
        <fullName evidence="5">ATP-binding protein</fullName>
    </recommendedName>
</protein>
<dbReference type="Proteomes" id="UP000294684">
    <property type="component" value="Unassembled WGS sequence"/>
</dbReference>
<dbReference type="PANTHER" id="PTHR43566:SF1">
    <property type="entry name" value="AAA+ ATPASE DOMAIN-CONTAINING PROTEIN"/>
    <property type="match status" value="1"/>
</dbReference>
<reference evidence="3 4" key="1">
    <citation type="submission" date="2019-03" db="EMBL/GenBank/DDBJ databases">
        <title>Genomic Encyclopedia of Archaeal and Bacterial Type Strains, Phase II (KMG-II): from individual species to whole genera.</title>
        <authorList>
            <person name="Goeker M."/>
        </authorList>
    </citation>
    <scope>NUCLEOTIDE SEQUENCE [LARGE SCALE GENOMIC DNA]</scope>
    <source>
        <strain evidence="3 4">DSM 21537</strain>
    </source>
</reference>
<dbReference type="InterPro" id="IPR041682">
    <property type="entry name" value="AAA_14"/>
</dbReference>
<comment type="caution">
    <text evidence="3">The sequence shown here is derived from an EMBL/GenBank/DDBJ whole genome shotgun (WGS) entry which is preliminary data.</text>
</comment>
<dbReference type="AlphaFoldDB" id="A0A4R8MPX6"/>
<proteinExistence type="predicted"/>
<dbReference type="Pfam" id="PF13173">
    <property type="entry name" value="AAA_14"/>
    <property type="match status" value="1"/>
</dbReference>
<dbReference type="Pfam" id="PF13635">
    <property type="entry name" value="DUF4143"/>
    <property type="match status" value="1"/>
</dbReference>
<dbReference type="PANTHER" id="PTHR43566">
    <property type="entry name" value="CONSERVED PROTEIN"/>
    <property type="match status" value="1"/>
</dbReference>
<sequence length="379" mass="44137">MKKLRYLHPHLQDILNRKMLFIGGPRQVGKTTLALQFLKPPSIKNPGYLNWDRNSDKVLILKDQLPLSQSKTIVLDEIHKYSKWRNLIKGLYDKHFEENRFIVTGSARLDTFRKGGDSLLGRYRYFRLHPFSVTEMSKNPNQSDLDLLMKFGGFPKPLFLQNENEHRIWQNDRMVKVASEDIRDLENIKDISSLLLLSEILPTRVGSPLSLKSLAEDLSVSQPTVERWVEALSSLYYCFTIAPYGTPKIRAVKKLKKLYMWDWSQVEENGFRFENLVASHLLKYCHFITDTQGFPMEVRYLRDTDGREIDFVVLKNKVPIFAVECKTGDKILSRHIEYFRARTKIPEFYQVHLGKNDFGSSASGRVIPFIKFCKELGLV</sequence>
<dbReference type="RefSeq" id="WP_040917505.1">
    <property type="nucleotide sequence ID" value="NZ_SORO01000005.1"/>
</dbReference>
<evidence type="ECO:0000259" key="2">
    <source>
        <dbReference type="Pfam" id="PF13635"/>
    </source>
</evidence>
<organism evidence="3 4">
    <name type="scientific">Leptospira meyeri</name>
    <dbReference type="NCBI Taxonomy" id="29508"/>
    <lineage>
        <taxon>Bacteria</taxon>
        <taxon>Pseudomonadati</taxon>
        <taxon>Spirochaetota</taxon>
        <taxon>Spirochaetia</taxon>
        <taxon>Leptospirales</taxon>
        <taxon>Leptospiraceae</taxon>
        <taxon>Leptospira</taxon>
    </lineage>
</organism>
<evidence type="ECO:0008006" key="5">
    <source>
        <dbReference type="Google" id="ProtNLM"/>
    </source>
</evidence>
<accession>A0A4R8MPX6</accession>
<evidence type="ECO:0000313" key="4">
    <source>
        <dbReference type="Proteomes" id="UP000294684"/>
    </source>
</evidence>
<dbReference type="GeneID" id="79829104"/>
<evidence type="ECO:0000313" key="3">
    <source>
        <dbReference type="EMBL" id="TDY66738.1"/>
    </source>
</evidence>
<name>A0A4R8MPX6_LEPME</name>
<evidence type="ECO:0000259" key="1">
    <source>
        <dbReference type="Pfam" id="PF13173"/>
    </source>
</evidence>
<dbReference type="InterPro" id="IPR025420">
    <property type="entry name" value="DUF4143"/>
</dbReference>
<feature type="domain" description="DUF4143" evidence="2">
    <location>
        <begin position="180"/>
        <end position="327"/>
    </location>
</feature>
<keyword evidence="4" id="KW-1185">Reference proteome</keyword>
<feature type="domain" description="AAA" evidence="1">
    <location>
        <begin position="16"/>
        <end position="136"/>
    </location>
</feature>
<dbReference type="OrthoDB" id="9801684at2"/>
<dbReference type="InterPro" id="IPR027417">
    <property type="entry name" value="P-loop_NTPase"/>
</dbReference>
<dbReference type="STRING" id="1193051.LEP1GSC017_0387"/>
<dbReference type="EMBL" id="SORO01000005">
    <property type="protein sequence ID" value="TDY66738.1"/>
    <property type="molecule type" value="Genomic_DNA"/>
</dbReference>